<name>A0ABR0PNZ6_GOSAR</name>
<comment type="caution">
    <text evidence="3">The sequence shown here is derived from an EMBL/GenBank/DDBJ whole genome shotgun (WGS) entry which is preliminary data.</text>
</comment>
<sequence length="97" mass="11769">MEEYFQVRPSESEIMKQEFEKRIAKLEEEKMYLSLDVEVQKMEVEKERKEKRKIEEDRDDLKEHYKRAQVSLRRARVGGSSEQLQKEVDEEKARAGY</sequence>
<evidence type="ECO:0000313" key="4">
    <source>
        <dbReference type="Proteomes" id="UP001358586"/>
    </source>
</evidence>
<proteinExistence type="predicted"/>
<evidence type="ECO:0000256" key="1">
    <source>
        <dbReference type="SAM" id="Coils"/>
    </source>
</evidence>
<keyword evidence="4" id="KW-1185">Reference proteome</keyword>
<keyword evidence="1" id="KW-0175">Coiled coil</keyword>
<accession>A0ABR0PNZ6</accession>
<evidence type="ECO:0000313" key="3">
    <source>
        <dbReference type="EMBL" id="KAK5825984.1"/>
    </source>
</evidence>
<organism evidence="3 4">
    <name type="scientific">Gossypium arboreum</name>
    <name type="common">Tree cotton</name>
    <name type="synonym">Gossypium nanking</name>
    <dbReference type="NCBI Taxonomy" id="29729"/>
    <lineage>
        <taxon>Eukaryota</taxon>
        <taxon>Viridiplantae</taxon>
        <taxon>Streptophyta</taxon>
        <taxon>Embryophyta</taxon>
        <taxon>Tracheophyta</taxon>
        <taxon>Spermatophyta</taxon>
        <taxon>Magnoliopsida</taxon>
        <taxon>eudicotyledons</taxon>
        <taxon>Gunneridae</taxon>
        <taxon>Pentapetalae</taxon>
        <taxon>rosids</taxon>
        <taxon>malvids</taxon>
        <taxon>Malvales</taxon>
        <taxon>Malvaceae</taxon>
        <taxon>Malvoideae</taxon>
        <taxon>Gossypium</taxon>
    </lineage>
</organism>
<protein>
    <submittedName>
        <fullName evidence="3">Uncharacterized protein</fullName>
    </submittedName>
</protein>
<evidence type="ECO:0000256" key="2">
    <source>
        <dbReference type="SAM" id="MobiDB-lite"/>
    </source>
</evidence>
<feature type="compositionally biased region" description="Basic and acidic residues" evidence="2">
    <location>
        <begin position="84"/>
        <end position="97"/>
    </location>
</feature>
<feature type="coiled-coil region" evidence="1">
    <location>
        <begin position="16"/>
        <end position="71"/>
    </location>
</feature>
<dbReference type="Proteomes" id="UP001358586">
    <property type="component" value="Chromosome 6"/>
</dbReference>
<dbReference type="EMBL" id="JARKNE010000006">
    <property type="protein sequence ID" value="KAK5825984.1"/>
    <property type="molecule type" value="Genomic_DNA"/>
</dbReference>
<reference evidence="3 4" key="1">
    <citation type="submission" date="2023-03" db="EMBL/GenBank/DDBJ databases">
        <title>WGS of Gossypium arboreum.</title>
        <authorList>
            <person name="Yu D."/>
        </authorList>
    </citation>
    <scope>NUCLEOTIDE SEQUENCE [LARGE SCALE GENOMIC DNA]</scope>
    <source>
        <tissue evidence="3">Leaf</tissue>
    </source>
</reference>
<feature type="region of interest" description="Disordered" evidence="2">
    <location>
        <begin position="72"/>
        <end position="97"/>
    </location>
</feature>
<gene>
    <name evidence="3" type="ORF">PVK06_020880</name>
</gene>